<feature type="region of interest" description="Disordered" evidence="1">
    <location>
        <begin position="154"/>
        <end position="204"/>
    </location>
</feature>
<accession>A0A3B0J553</accession>
<gene>
    <name evidence="3" type="ORF">DGUA_6G002398</name>
</gene>
<feature type="chain" id="PRO_5017376415" evidence="2">
    <location>
        <begin position="22"/>
        <end position="351"/>
    </location>
</feature>
<evidence type="ECO:0000256" key="2">
    <source>
        <dbReference type="SAM" id="SignalP"/>
    </source>
</evidence>
<sequence>MMKKNYLVFVGIGWLISVMLAMPPPQLSFKDPNRGFHNISQRVVLEAHQRTRSWLSSAIELETRSTKSPRTGKGTTKAQLPSALNVSGHDVLPNNSSSEPDDGLIRLFPQALPAASSTKLPGRLAITAHSLRARPKNDGLTIRYRAATVATPPTTEAVQSLNGNGEQQTTDSWPLNPWGGVNFMQPPVSRKKGKRSRTDPGTFRPSKTRSYYTTIYWWYPVLTDNPKWRYIPDRVGVTKVCRGKSTVYNVPVVYNWLTVRLRNKTMYARPVFMPLRKELFDFGLSEMCHTNDTREWSDYINCAIIRNMRMEYMIPKYPLHQVAYFYPTWHGSTAHPQGHFSTHGPGWGGGK</sequence>
<name>A0A3B0J553_DROGU</name>
<dbReference type="OMA" id="TIYWWYP"/>
<dbReference type="Proteomes" id="UP000268350">
    <property type="component" value="Unassembled WGS sequence"/>
</dbReference>
<proteinExistence type="predicted"/>
<dbReference type="AlphaFoldDB" id="A0A3B0J553"/>
<protein>
    <submittedName>
        <fullName evidence="3">Uncharacterized protein</fullName>
    </submittedName>
</protein>
<evidence type="ECO:0000313" key="3">
    <source>
        <dbReference type="EMBL" id="SPP74722.1"/>
    </source>
</evidence>
<organism evidence="3 4">
    <name type="scientific">Drosophila guanche</name>
    <name type="common">Fruit fly</name>
    <dbReference type="NCBI Taxonomy" id="7266"/>
    <lineage>
        <taxon>Eukaryota</taxon>
        <taxon>Metazoa</taxon>
        <taxon>Ecdysozoa</taxon>
        <taxon>Arthropoda</taxon>
        <taxon>Hexapoda</taxon>
        <taxon>Insecta</taxon>
        <taxon>Pterygota</taxon>
        <taxon>Neoptera</taxon>
        <taxon>Endopterygota</taxon>
        <taxon>Diptera</taxon>
        <taxon>Brachycera</taxon>
        <taxon>Muscomorpha</taxon>
        <taxon>Ephydroidea</taxon>
        <taxon>Drosophilidae</taxon>
        <taxon>Drosophila</taxon>
        <taxon>Sophophora</taxon>
    </lineage>
</organism>
<feature type="compositionally biased region" description="Polar residues" evidence="1">
    <location>
        <begin position="159"/>
        <end position="173"/>
    </location>
</feature>
<evidence type="ECO:0000256" key="1">
    <source>
        <dbReference type="SAM" id="MobiDB-lite"/>
    </source>
</evidence>
<dbReference type="OrthoDB" id="7882950at2759"/>
<feature type="signal peptide" evidence="2">
    <location>
        <begin position="1"/>
        <end position="21"/>
    </location>
</feature>
<keyword evidence="4" id="KW-1185">Reference proteome</keyword>
<reference evidence="4" key="1">
    <citation type="submission" date="2018-01" db="EMBL/GenBank/DDBJ databases">
        <authorList>
            <person name="Alioto T."/>
            <person name="Alioto T."/>
        </authorList>
    </citation>
    <scope>NUCLEOTIDE SEQUENCE [LARGE SCALE GENOMIC DNA]</scope>
</reference>
<dbReference type="EMBL" id="OUUW01000001">
    <property type="protein sequence ID" value="SPP74722.1"/>
    <property type="molecule type" value="Genomic_DNA"/>
</dbReference>
<evidence type="ECO:0000313" key="4">
    <source>
        <dbReference type="Proteomes" id="UP000268350"/>
    </source>
</evidence>
<keyword evidence="2" id="KW-0732">Signal</keyword>